<dbReference type="PANTHER" id="PTHR11527">
    <property type="entry name" value="HEAT-SHOCK PROTEIN 20 FAMILY MEMBER"/>
    <property type="match status" value="1"/>
</dbReference>
<dbReference type="PROSITE" id="PS01031">
    <property type="entry name" value="SHSP"/>
    <property type="match status" value="1"/>
</dbReference>
<feature type="domain" description="SHSP" evidence="3">
    <location>
        <begin position="43"/>
        <end position="148"/>
    </location>
</feature>
<dbReference type="Pfam" id="PF00011">
    <property type="entry name" value="HSP20"/>
    <property type="match status" value="1"/>
</dbReference>
<protein>
    <submittedName>
        <fullName evidence="4">Hsp20/alpha crystallin family protein</fullName>
    </submittedName>
</protein>
<dbReference type="CDD" id="cd06464">
    <property type="entry name" value="ACD_sHsps-like"/>
    <property type="match status" value="1"/>
</dbReference>
<dbReference type="AlphaFoldDB" id="A0A8F9XL18"/>
<dbReference type="KEGG" id="ole:K0B96_15095"/>
<evidence type="ECO:0000256" key="1">
    <source>
        <dbReference type="PROSITE-ProRule" id="PRU00285"/>
    </source>
</evidence>
<dbReference type="EMBL" id="CP080507">
    <property type="protein sequence ID" value="QYM78609.1"/>
    <property type="molecule type" value="Genomic_DNA"/>
</dbReference>
<dbReference type="Gene3D" id="2.60.40.790">
    <property type="match status" value="1"/>
</dbReference>
<dbReference type="InterPro" id="IPR002068">
    <property type="entry name" value="A-crystallin/Hsp20_dom"/>
</dbReference>
<gene>
    <name evidence="4" type="ORF">K0B96_15095</name>
</gene>
<evidence type="ECO:0000313" key="5">
    <source>
        <dbReference type="Proteomes" id="UP000825051"/>
    </source>
</evidence>
<name>A0A8F9XL18_9BACT</name>
<organism evidence="4 5">
    <name type="scientific">Horticoccus luteus</name>
    <dbReference type="NCBI Taxonomy" id="2862869"/>
    <lineage>
        <taxon>Bacteria</taxon>
        <taxon>Pseudomonadati</taxon>
        <taxon>Verrucomicrobiota</taxon>
        <taxon>Opitutia</taxon>
        <taxon>Opitutales</taxon>
        <taxon>Opitutaceae</taxon>
        <taxon>Horticoccus</taxon>
    </lineage>
</organism>
<dbReference type="InterPro" id="IPR031107">
    <property type="entry name" value="Small_HSP"/>
</dbReference>
<dbReference type="RefSeq" id="WP_220161713.1">
    <property type="nucleotide sequence ID" value="NZ_CP080507.1"/>
</dbReference>
<dbReference type="Proteomes" id="UP000825051">
    <property type="component" value="Chromosome"/>
</dbReference>
<reference evidence="4" key="1">
    <citation type="submission" date="2021-08" db="EMBL/GenBank/DDBJ databases">
        <title>Genome of a novel bacterium of the phylum Verrucomicrobia, Oleiharenicola sp. KSB-15.</title>
        <authorList>
            <person name="Chung J.-H."/>
            <person name="Ahn J.-H."/>
            <person name="Yoon Y."/>
            <person name="Kim D.-Y."/>
            <person name="An S.-H."/>
            <person name="Park I."/>
            <person name="Yeon J."/>
        </authorList>
    </citation>
    <scope>NUCLEOTIDE SEQUENCE</scope>
    <source>
        <strain evidence="4">KSB-15</strain>
    </source>
</reference>
<evidence type="ECO:0000259" key="3">
    <source>
        <dbReference type="PROSITE" id="PS01031"/>
    </source>
</evidence>
<evidence type="ECO:0000256" key="2">
    <source>
        <dbReference type="RuleBase" id="RU003616"/>
    </source>
</evidence>
<sequence length="148" mass="16611">MRITQYAYPTSRALSPYALRSPWSGLENEIDRLFDSALTTLGNASNSNRFPVDLYEDKDNTYVRAELPGFARENIHVEMVEGYLTINAERKSAADGNDAESFNVTRSVNIPEDVHADKVSATYENGILTVTLPKREEAKPRKISVEVK</sequence>
<dbReference type="InterPro" id="IPR008978">
    <property type="entry name" value="HSP20-like_chaperone"/>
</dbReference>
<evidence type="ECO:0000313" key="4">
    <source>
        <dbReference type="EMBL" id="QYM78609.1"/>
    </source>
</evidence>
<comment type="similarity">
    <text evidence="1 2">Belongs to the small heat shock protein (HSP20) family.</text>
</comment>
<proteinExistence type="inferred from homology"/>
<dbReference type="SUPFAM" id="SSF49764">
    <property type="entry name" value="HSP20-like chaperones"/>
    <property type="match status" value="1"/>
</dbReference>
<accession>A0A8F9XL18</accession>
<keyword evidence="5" id="KW-1185">Reference proteome</keyword>